<dbReference type="EMBL" id="JBBLXS010000278">
    <property type="protein sequence ID" value="MEK0186930.1"/>
    <property type="molecule type" value="Genomic_DNA"/>
</dbReference>
<dbReference type="PROSITE" id="PS50110">
    <property type="entry name" value="RESPONSE_REGULATORY"/>
    <property type="match status" value="1"/>
</dbReference>
<evidence type="ECO:0000259" key="4">
    <source>
        <dbReference type="PROSITE" id="PS50110"/>
    </source>
</evidence>
<dbReference type="SUPFAM" id="SSF52172">
    <property type="entry name" value="CheY-like"/>
    <property type="match status" value="1"/>
</dbReference>
<sequence>MSTVLVVEDSRSQRECISHQLSCSGLNIIQASDGVEALAQIEKKYPDLILLDIVMPRMDGYGVCSLIKANPDTRNIPIVFLTGKGQRLDLFSMAMEGADAYVTKPWQPRELLATIKKVLLNANIKFDRASADAWTEYGILNLSTIELYQSRADAWTKYSPQILKLYDASLAAFDQALAIQPSHLKANKYRNKVQMIRTILLKKFQQTRPCKICYYYYGKDNLNCAVHPAGCPQEVCRDWEFN</sequence>
<dbReference type="SMART" id="SM00448">
    <property type="entry name" value="REC"/>
    <property type="match status" value="1"/>
</dbReference>
<comment type="caution">
    <text evidence="5">The sequence shown here is derived from an EMBL/GenBank/DDBJ whole genome shotgun (WGS) entry which is preliminary data.</text>
</comment>
<reference evidence="5 6" key="1">
    <citation type="journal article" date="2020" name="Harmful Algae">
        <title>Molecular and morphological characterization of a novel dihydroanatoxin-a producing Microcoleus species (cyanobacteria) from the Russian River, California, USA.</title>
        <authorList>
            <person name="Conklin K.Y."/>
            <person name="Stancheva R."/>
            <person name="Otten T.G."/>
            <person name="Fadness R."/>
            <person name="Boyer G.L."/>
            <person name="Read B."/>
            <person name="Zhang X."/>
            <person name="Sheath R.G."/>
        </authorList>
    </citation>
    <scope>NUCLEOTIDE SEQUENCE [LARGE SCALE GENOMIC DNA]</scope>
    <source>
        <strain evidence="5 6">PTRS2</strain>
    </source>
</reference>
<dbReference type="InterPro" id="IPR011006">
    <property type="entry name" value="CheY-like_superfamily"/>
</dbReference>
<dbReference type="InterPro" id="IPR001789">
    <property type="entry name" value="Sig_transdc_resp-reg_receiver"/>
</dbReference>
<accession>A0ABU8YR65</accession>
<keyword evidence="2" id="KW-0902">Two-component regulatory system</keyword>
<feature type="modified residue" description="4-aspartylphosphate" evidence="3">
    <location>
        <position position="52"/>
    </location>
</feature>
<dbReference type="Proteomes" id="UP001384579">
    <property type="component" value="Unassembled WGS sequence"/>
</dbReference>
<name>A0ABU8YR65_9CYAN</name>
<evidence type="ECO:0000313" key="5">
    <source>
        <dbReference type="EMBL" id="MEK0186930.1"/>
    </source>
</evidence>
<proteinExistence type="predicted"/>
<evidence type="ECO:0000256" key="1">
    <source>
        <dbReference type="ARBA" id="ARBA00022553"/>
    </source>
</evidence>
<protein>
    <submittedName>
        <fullName evidence="5">Response regulator</fullName>
    </submittedName>
</protein>
<evidence type="ECO:0000256" key="2">
    <source>
        <dbReference type="ARBA" id="ARBA00023012"/>
    </source>
</evidence>
<organism evidence="5 6">
    <name type="scientific">Microcoleus anatoxicus PTRS2</name>
    <dbReference type="NCBI Taxonomy" id="2705321"/>
    <lineage>
        <taxon>Bacteria</taxon>
        <taxon>Bacillati</taxon>
        <taxon>Cyanobacteriota</taxon>
        <taxon>Cyanophyceae</taxon>
        <taxon>Oscillatoriophycideae</taxon>
        <taxon>Oscillatoriales</taxon>
        <taxon>Microcoleaceae</taxon>
        <taxon>Microcoleus</taxon>
        <taxon>Microcoleus anatoxicus</taxon>
    </lineage>
</organism>
<keyword evidence="6" id="KW-1185">Reference proteome</keyword>
<keyword evidence="1 3" id="KW-0597">Phosphoprotein</keyword>
<feature type="domain" description="Response regulatory" evidence="4">
    <location>
        <begin position="3"/>
        <end position="119"/>
    </location>
</feature>
<evidence type="ECO:0000313" key="6">
    <source>
        <dbReference type="Proteomes" id="UP001384579"/>
    </source>
</evidence>
<dbReference type="PANTHER" id="PTHR44591">
    <property type="entry name" value="STRESS RESPONSE REGULATOR PROTEIN 1"/>
    <property type="match status" value="1"/>
</dbReference>
<gene>
    <name evidence="5" type="ORF">WMG39_19045</name>
</gene>
<dbReference type="RefSeq" id="WP_340521108.1">
    <property type="nucleotide sequence ID" value="NZ_JBBLXS010000278.1"/>
</dbReference>
<dbReference type="PANTHER" id="PTHR44591:SF14">
    <property type="entry name" value="PROTEIN PILG"/>
    <property type="match status" value="1"/>
</dbReference>
<dbReference type="Pfam" id="PF00072">
    <property type="entry name" value="Response_reg"/>
    <property type="match status" value="1"/>
</dbReference>
<dbReference type="InterPro" id="IPR050595">
    <property type="entry name" value="Bact_response_regulator"/>
</dbReference>
<dbReference type="Gene3D" id="3.40.50.2300">
    <property type="match status" value="1"/>
</dbReference>
<evidence type="ECO:0000256" key="3">
    <source>
        <dbReference type="PROSITE-ProRule" id="PRU00169"/>
    </source>
</evidence>